<sequence length="1991" mass="223278">MTSGRASAIATQARSCIDDFKILSSLVQDLGHQSQWISNSMICDELGRYQIWAGNIGAFQEAQLPVSLDYRLRAQPKIAKQIIELLEDLEETLKDACAIASGERRNRLGSSLDHDEDDKPPDNCYAYGQETIVDQQRSEFQELFESIGETITSLFKMSMMIRNATPRDRYHKAANALKEPFDDRYDIDHVGHKFPRLATEDSEWLKIRLGKAITQRRHYLRYCREHRDRLSREPKPGLTTYDPANSERQAKIMDLANAESRLGPKAYTVATRLTGSIAPTSASTLVPANLETAEEASDEAQSQTSYATSVGVDDASSRLHVVSLKEVTKGVYPFECPYCWGIQGIRQERSWRKHVLRDLKPYVCTFEECDLRIFADRHAWFDHELQVHRIEWCCHLCPHEPFRSLDIFQGHMRSRHSDSFPEAQLPALAKVSQQPVNRILPSDCPFCDEWAKKLSESLPHASQTETLVVTPAQFRDHVGAHMEQLALFAIPRGFEDDESANSTGAAAGIGTDTSSRKEWETNSGASYEKQDNPPLHYWKAEVEGPVEVLKLRKEVLGEKHPDTIWSMADLAATYHQQGRSKEAEEISVEVLELRKEMLGEKHPDTIRSMADLAATYHQQGRSKEAEKIYVEVLELWKEVLGEKHPDTIRSMVSLAATYHQQGRSKEAEEIYVEVLELRKEVLGEKHPDTIRSMADLAATYHQQGRSKEALEGYEKALGPEHTSTLDTVNTLGVLYKNQGKMAEAEAMYRRALPIKVASSESTYEPLPYGLIVLAEGPDPALDIVAVHGLNGHYEKTWTTNNVNWLRDLLPSDIPNARILSWGYDANTHSTSQISGQYLYDHARTLVADLCLKRRLTKTRTRPIIFVAHSLGGIVVKSALIHSEAARRGALEEHRSIKLSTYGILFMGTPHQGDSGVHLGELMLKVASIFVTADDKILKHLERDSEWLQQQLGQYAPISNDFVTKFAYEMFPTRIALGKAIMVVPQASAVVPGATNAEPVAIPADHLNMVKFASRQNGGYEMVSGHLQLLAEEAPEAIGARWEEQDRIRKAQANVKEEFTVPFSLSGIPETENFVGRKEELAKIKEAFQGDGSQRTVVLLHGLGGIGKTQLAVTFVKEHRDTYSAVFWLNGKNEDTLKQSFAVMANRLYKEYPSSALLRTAAEAKDVDQIVVTIRQWLSAKENHRWMLVFDNINNPKLPGNEDPQYDVRLYFPEAYQGSILITTRSSRLKIGKVVSVRKLVDIRESIAILTSTSGRVNLDRDTYAIDLVNELDGLPLALTTAGAYLSQASTSLEDYLHHYRTSWLKLQQTTPDLLSYEDRALYTTWNLSFKHIQSQNRSAGNLLRLWAYFDNQDVWFQLLAAGSEGSPVWFATIVYDELSFNEATTLLCDHALIESLEMSGGEISMAILALICVGLAVPTKDVPEYWMKERRLLPHADKCFESIYNTIDLEFQDNRNALNAVQNLGILYADQGKMAEAEAMYRRALEGYEKAWGPEHTSTLDTVDNLGNLYNNQGKMAEAEAMYRRALEGKEKAWGPEHTSTLDTVNNLGILYKNQGKMAEAEAMYRRALEGKEKAWGPEHTSTLVTVNNLGLLYKDQGKMAEAEAMYRRALEGREKAWGPEHTSTLDTVNNLGLLYKDQGKMAEAEAMYRRALEGRGEGVGPEHTSTLDTVNNLGFFSGQGKMAEAEAMYRRALEGSEKAWGPEHTSTLDTVDNLGNLYNNQGKMAEAEAMYRRALEGYEKAWGPEHTSTLRTVHNLGVLYADQGKMAEAEAMYRRALEGYEKAWGPEHTSTLRTVHNLGVLYTDQGKMAEAEAMYRRALEGREKAWGPEHTSTLDTVNNLGLLYKDQGKMAEAEAMYRRALEGGEGVGAGAHVDAGHGQQPGGSLCDQGKMAEAEAMYRRALEGYEKAWGPEHTSTLDTVNNLGVLYADQGKMAEAEAMYRRALEGYEKAWGPEHTSTLNTVNNLGSLYADQGKMAEAEAMFRRVRNEKS</sequence>
<evidence type="ECO:0000313" key="7">
    <source>
        <dbReference type="EMBL" id="KAA6413946.1"/>
    </source>
</evidence>
<evidence type="ECO:0000259" key="5">
    <source>
        <dbReference type="Pfam" id="PF05057"/>
    </source>
</evidence>
<dbReference type="InterPro" id="IPR011990">
    <property type="entry name" value="TPR-like_helical_dom_sf"/>
</dbReference>
<dbReference type="SUPFAM" id="SSF48452">
    <property type="entry name" value="TPR-like"/>
    <property type="match status" value="5"/>
</dbReference>
<reference evidence="7 8" key="1">
    <citation type="submission" date="2019-09" db="EMBL/GenBank/DDBJ databases">
        <title>The hologenome of the rock-dwelling lichen Lasallia pustulata.</title>
        <authorList>
            <person name="Greshake Tzovaras B."/>
            <person name="Segers F."/>
            <person name="Bicker A."/>
            <person name="Dal Grande F."/>
            <person name="Otte J."/>
            <person name="Hankeln T."/>
            <person name="Schmitt I."/>
            <person name="Ebersberger I."/>
        </authorList>
    </citation>
    <scope>NUCLEOTIDE SEQUENCE [LARGE SCALE GENOMIC DNA]</scope>
    <source>
        <strain evidence="7">A1-1</strain>
    </source>
</reference>
<feature type="repeat" description="TPR" evidence="2">
    <location>
        <begin position="1751"/>
        <end position="1784"/>
    </location>
</feature>
<dbReference type="Gene3D" id="3.40.50.300">
    <property type="entry name" value="P-loop containing nucleotide triphosphate hydrolases"/>
    <property type="match status" value="1"/>
</dbReference>
<dbReference type="PROSITE" id="PS50005">
    <property type="entry name" value="TPR"/>
    <property type="match status" value="8"/>
</dbReference>
<dbReference type="GO" id="GO:0043531">
    <property type="term" value="F:ADP binding"/>
    <property type="evidence" value="ECO:0007669"/>
    <property type="project" value="InterPro"/>
</dbReference>
<dbReference type="SMART" id="SM00028">
    <property type="entry name" value="TPR"/>
    <property type="match status" value="16"/>
</dbReference>
<feature type="repeat" description="TPR" evidence="2">
    <location>
        <begin position="1793"/>
        <end position="1826"/>
    </location>
</feature>
<dbReference type="EMBL" id="VXIT01000003">
    <property type="protein sequence ID" value="KAA6413946.1"/>
    <property type="molecule type" value="Genomic_DNA"/>
</dbReference>
<dbReference type="SUPFAM" id="SSF52540">
    <property type="entry name" value="P-loop containing nucleoside triphosphate hydrolases"/>
    <property type="match status" value="1"/>
</dbReference>
<dbReference type="PANTHER" id="PTHR46082">
    <property type="entry name" value="ATP/GTP-BINDING PROTEIN-RELATED"/>
    <property type="match status" value="1"/>
</dbReference>
<dbReference type="InterPro" id="IPR019734">
    <property type="entry name" value="TPR_rpt"/>
</dbReference>
<evidence type="ECO:0000259" key="4">
    <source>
        <dbReference type="Pfam" id="PF00931"/>
    </source>
</evidence>
<dbReference type="PANTHER" id="PTHR46082:SF6">
    <property type="entry name" value="AAA+ ATPASE DOMAIN-CONTAINING PROTEIN-RELATED"/>
    <property type="match status" value="1"/>
</dbReference>
<dbReference type="InterPro" id="IPR029058">
    <property type="entry name" value="AB_hydrolase_fold"/>
</dbReference>
<dbReference type="Pfam" id="PF13424">
    <property type="entry name" value="TPR_12"/>
    <property type="match status" value="7"/>
</dbReference>
<dbReference type="InterPro" id="IPR058925">
    <property type="entry name" value="zf-C2H2_AcuF"/>
</dbReference>
<evidence type="ECO:0000313" key="8">
    <source>
        <dbReference type="Proteomes" id="UP000324767"/>
    </source>
</evidence>
<comment type="similarity">
    <text evidence="1">Belongs to the putative lipase ROG1 family.</text>
</comment>
<feature type="domain" description="Oxidoreductase acuF-like C2H2 type zinc-finger" evidence="6">
    <location>
        <begin position="333"/>
        <end position="359"/>
    </location>
</feature>
<keyword evidence="2" id="KW-0802">TPR repeat</keyword>
<evidence type="ECO:0000256" key="1">
    <source>
        <dbReference type="ARBA" id="ARBA00007920"/>
    </source>
</evidence>
<evidence type="ECO:0000259" key="6">
    <source>
        <dbReference type="Pfam" id="PF26082"/>
    </source>
</evidence>
<feature type="repeat" description="TPR" evidence="2">
    <location>
        <begin position="1918"/>
        <end position="1951"/>
    </location>
</feature>
<feature type="repeat" description="TPR" evidence="2">
    <location>
        <begin position="1584"/>
        <end position="1617"/>
    </location>
</feature>
<feature type="domain" description="DUF676" evidence="5">
    <location>
        <begin position="783"/>
        <end position="926"/>
    </location>
</feature>
<evidence type="ECO:0000256" key="2">
    <source>
        <dbReference type="PROSITE-ProRule" id="PRU00339"/>
    </source>
</evidence>
<feature type="repeat" description="TPR" evidence="2">
    <location>
        <begin position="1709"/>
        <end position="1742"/>
    </location>
</feature>
<dbReference type="InterPro" id="IPR053137">
    <property type="entry name" value="NLR-like"/>
</dbReference>
<dbReference type="Pfam" id="PF26082">
    <property type="entry name" value="zf-C2H2_AcuF"/>
    <property type="match status" value="1"/>
</dbReference>
<feature type="repeat" description="TPR" evidence="2">
    <location>
        <begin position="1542"/>
        <end position="1575"/>
    </location>
</feature>
<dbReference type="Pfam" id="PF13374">
    <property type="entry name" value="TPR_10"/>
    <property type="match status" value="4"/>
</dbReference>
<dbReference type="Pfam" id="PF00931">
    <property type="entry name" value="NB-ARC"/>
    <property type="match status" value="1"/>
</dbReference>
<dbReference type="SUPFAM" id="SSF53474">
    <property type="entry name" value="alpha/beta-Hydrolases"/>
    <property type="match status" value="1"/>
</dbReference>
<dbReference type="Gene3D" id="1.25.40.10">
    <property type="entry name" value="Tetratricopeptide repeat domain"/>
    <property type="match status" value="6"/>
</dbReference>
<feature type="repeat" description="TPR" evidence="2">
    <location>
        <begin position="1458"/>
        <end position="1491"/>
    </location>
</feature>
<dbReference type="InterPro" id="IPR027417">
    <property type="entry name" value="P-loop_NTPase"/>
</dbReference>
<dbReference type="Pfam" id="PF05057">
    <property type="entry name" value="DUF676"/>
    <property type="match status" value="1"/>
</dbReference>
<dbReference type="InterPro" id="IPR007751">
    <property type="entry name" value="DUF676_lipase-like"/>
</dbReference>
<feature type="domain" description="NB-ARC" evidence="4">
    <location>
        <begin position="1078"/>
        <end position="1228"/>
    </location>
</feature>
<feature type="region of interest" description="Disordered" evidence="3">
    <location>
        <begin position="497"/>
        <end position="532"/>
    </location>
</feature>
<proteinExistence type="inferred from homology"/>
<accession>A0A5M8PY15</accession>
<dbReference type="OrthoDB" id="1667894at2759"/>
<evidence type="ECO:0000256" key="3">
    <source>
        <dbReference type="SAM" id="MobiDB-lite"/>
    </source>
</evidence>
<dbReference type="InterPro" id="IPR002182">
    <property type="entry name" value="NB-ARC"/>
</dbReference>
<name>A0A5M8PY15_9LECA</name>
<evidence type="ECO:0008006" key="9">
    <source>
        <dbReference type="Google" id="ProtNLM"/>
    </source>
</evidence>
<dbReference type="Proteomes" id="UP000324767">
    <property type="component" value="Unassembled WGS sequence"/>
</dbReference>
<organism evidence="7 8">
    <name type="scientific">Lasallia pustulata</name>
    <dbReference type="NCBI Taxonomy" id="136370"/>
    <lineage>
        <taxon>Eukaryota</taxon>
        <taxon>Fungi</taxon>
        <taxon>Dikarya</taxon>
        <taxon>Ascomycota</taxon>
        <taxon>Pezizomycotina</taxon>
        <taxon>Lecanoromycetes</taxon>
        <taxon>OSLEUM clade</taxon>
        <taxon>Umbilicariomycetidae</taxon>
        <taxon>Umbilicariales</taxon>
        <taxon>Umbilicariaceae</taxon>
        <taxon>Lasallia</taxon>
    </lineage>
</organism>
<comment type="caution">
    <text evidence="7">The sequence shown here is derived from an EMBL/GenBank/DDBJ whole genome shotgun (WGS) entry which is preliminary data.</text>
</comment>
<protein>
    <recommendedName>
        <fullName evidence="9">NB-ARC domain-containing protein</fullName>
    </recommendedName>
</protein>
<dbReference type="Gene3D" id="3.40.50.1820">
    <property type="entry name" value="alpha/beta hydrolase"/>
    <property type="match status" value="1"/>
</dbReference>
<feature type="repeat" description="TPR" evidence="2">
    <location>
        <begin position="1500"/>
        <end position="1533"/>
    </location>
</feature>
<gene>
    <name evidence="7" type="ORF">FRX48_02308</name>
</gene>
<dbReference type="PRINTS" id="PR00364">
    <property type="entry name" value="DISEASERSIST"/>
</dbReference>